<sequence length="114" mass="12208">MFHSLCQGHGYIVPESKGKSGPSPVYVVEAQDGLLPAHTSVGQLASQRAAAPPPRPLALKPHLSVSPVCPAQILFNPGHLQSQPLISHTPNNMTEHQPAFYPAEQPPLHQSKNT</sequence>
<evidence type="ECO:0000256" key="1">
    <source>
        <dbReference type="SAM" id="MobiDB-lite"/>
    </source>
</evidence>
<gene>
    <name evidence="2" type="ORF">BCR33DRAFT_420073</name>
</gene>
<dbReference type="EMBL" id="MCGO01000419">
    <property type="protein sequence ID" value="ORY09558.1"/>
    <property type="molecule type" value="Genomic_DNA"/>
</dbReference>
<organism evidence="2 3">
    <name type="scientific">Rhizoclosmatium globosum</name>
    <dbReference type="NCBI Taxonomy" id="329046"/>
    <lineage>
        <taxon>Eukaryota</taxon>
        <taxon>Fungi</taxon>
        <taxon>Fungi incertae sedis</taxon>
        <taxon>Chytridiomycota</taxon>
        <taxon>Chytridiomycota incertae sedis</taxon>
        <taxon>Chytridiomycetes</taxon>
        <taxon>Chytridiales</taxon>
        <taxon>Chytriomycetaceae</taxon>
        <taxon>Rhizoclosmatium</taxon>
    </lineage>
</organism>
<keyword evidence="3" id="KW-1185">Reference proteome</keyword>
<feature type="region of interest" description="Disordered" evidence="1">
    <location>
        <begin position="1"/>
        <end position="23"/>
    </location>
</feature>
<reference evidence="2 3" key="1">
    <citation type="submission" date="2016-07" db="EMBL/GenBank/DDBJ databases">
        <title>Pervasive Adenine N6-methylation of Active Genes in Fungi.</title>
        <authorList>
            <consortium name="DOE Joint Genome Institute"/>
            <person name="Mondo S.J."/>
            <person name="Dannebaum R.O."/>
            <person name="Kuo R.C."/>
            <person name="Labutti K."/>
            <person name="Haridas S."/>
            <person name="Kuo A."/>
            <person name="Salamov A."/>
            <person name="Ahrendt S.R."/>
            <person name="Lipzen A."/>
            <person name="Sullivan W."/>
            <person name="Andreopoulos W.B."/>
            <person name="Clum A."/>
            <person name="Lindquist E."/>
            <person name="Daum C."/>
            <person name="Ramamoorthy G.K."/>
            <person name="Gryganskyi A."/>
            <person name="Culley D."/>
            <person name="Magnuson J.K."/>
            <person name="James T.Y."/>
            <person name="O'Malley M.A."/>
            <person name="Stajich J.E."/>
            <person name="Spatafora J.W."/>
            <person name="Visel A."/>
            <person name="Grigoriev I.V."/>
        </authorList>
    </citation>
    <scope>NUCLEOTIDE SEQUENCE [LARGE SCALE GENOMIC DNA]</scope>
    <source>
        <strain evidence="2 3">JEL800</strain>
    </source>
</reference>
<evidence type="ECO:0000313" key="2">
    <source>
        <dbReference type="EMBL" id="ORY09558.1"/>
    </source>
</evidence>
<feature type="region of interest" description="Disordered" evidence="1">
    <location>
        <begin position="82"/>
        <end position="114"/>
    </location>
</feature>
<evidence type="ECO:0000313" key="3">
    <source>
        <dbReference type="Proteomes" id="UP000193642"/>
    </source>
</evidence>
<feature type="compositionally biased region" description="Polar residues" evidence="1">
    <location>
        <begin position="82"/>
        <end position="95"/>
    </location>
</feature>
<comment type="caution">
    <text evidence="2">The sequence shown here is derived from an EMBL/GenBank/DDBJ whole genome shotgun (WGS) entry which is preliminary data.</text>
</comment>
<accession>A0A1Y1ZH30</accession>
<dbReference type="Proteomes" id="UP000193642">
    <property type="component" value="Unassembled WGS sequence"/>
</dbReference>
<proteinExistence type="predicted"/>
<name>A0A1Y1ZH30_9FUNG</name>
<dbReference type="AlphaFoldDB" id="A0A1Y1ZH30"/>
<protein>
    <submittedName>
        <fullName evidence="2">Uncharacterized protein</fullName>
    </submittedName>
</protein>